<sequence length="87" mass="9867">MATIKLNHANAISKLSNAEQAVHSLALSSTPASKLKDNKLDFTTEWKEREERIESLIEEYKKIVLKNIADTKDNIDALKEQDEAITR</sequence>
<dbReference type="Pfam" id="PF17279">
    <property type="entry name" value="DUF5344"/>
    <property type="match status" value="1"/>
</dbReference>
<dbReference type="EMBL" id="RZTZ01000005">
    <property type="protein sequence ID" value="RVT61478.1"/>
    <property type="molecule type" value="Genomic_DNA"/>
</dbReference>
<keyword evidence="2" id="KW-1185">Reference proteome</keyword>
<evidence type="ECO:0000313" key="1">
    <source>
        <dbReference type="EMBL" id="RVT61478.1"/>
    </source>
</evidence>
<dbReference type="RefSeq" id="WP_127738935.1">
    <property type="nucleotide sequence ID" value="NZ_JARMUY010000004.1"/>
</dbReference>
<evidence type="ECO:0008006" key="3">
    <source>
        <dbReference type="Google" id="ProtNLM"/>
    </source>
</evidence>
<name>A0A3S2UW36_9BACI</name>
<protein>
    <recommendedName>
        <fullName evidence="3">YwqI/YxiC family protein</fullName>
    </recommendedName>
</protein>
<dbReference type="Proteomes" id="UP000288024">
    <property type="component" value="Unassembled WGS sequence"/>
</dbReference>
<dbReference type="InterPro" id="IPR046318">
    <property type="entry name" value="DUF5344"/>
</dbReference>
<comment type="caution">
    <text evidence="1">The sequence shown here is derived from an EMBL/GenBank/DDBJ whole genome shotgun (WGS) entry which is preliminary data.</text>
</comment>
<accession>A0A3S2UW36</accession>
<organism evidence="1 2">
    <name type="scientific">Niallia taxi</name>
    <dbReference type="NCBI Taxonomy" id="2499688"/>
    <lineage>
        <taxon>Bacteria</taxon>
        <taxon>Bacillati</taxon>
        <taxon>Bacillota</taxon>
        <taxon>Bacilli</taxon>
        <taxon>Bacillales</taxon>
        <taxon>Bacillaceae</taxon>
        <taxon>Niallia</taxon>
    </lineage>
</organism>
<gene>
    <name evidence="1" type="ORF">EM808_14605</name>
</gene>
<proteinExistence type="predicted"/>
<reference evidence="1 2" key="1">
    <citation type="submission" date="2019-01" db="EMBL/GenBank/DDBJ databases">
        <title>Bacillus sp. M5HDSG1-1, whole genome shotgun sequence.</title>
        <authorList>
            <person name="Tuo L."/>
        </authorList>
    </citation>
    <scope>NUCLEOTIDE SEQUENCE [LARGE SCALE GENOMIC DNA]</scope>
    <source>
        <strain evidence="1 2">M5HDSG1-1</strain>
    </source>
</reference>
<evidence type="ECO:0000313" key="2">
    <source>
        <dbReference type="Proteomes" id="UP000288024"/>
    </source>
</evidence>
<dbReference type="AlphaFoldDB" id="A0A3S2UW36"/>